<accession>A0A2T5BYG8</accession>
<dbReference type="Pfam" id="PF13802">
    <property type="entry name" value="Gal_mutarotas_2"/>
    <property type="match status" value="1"/>
</dbReference>
<keyword evidence="2" id="KW-0732">Signal</keyword>
<comment type="caution">
    <text evidence="5">The sequence shown here is derived from an EMBL/GenBank/DDBJ whole genome shotgun (WGS) entry which is preliminary data.</text>
</comment>
<protein>
    <submittedName>
        <fullName evidence="5">Alpha-glucosidase (Family GH31 glycosyl hydrolase)</fullName>
    </submittedName>
</protein>
<feature type="signal peptide" evidence="2">
    <location>
        <begin position="1"/>
        <end position="26"/>
    </location>
</feature>
<dbReference type="Gene3D" id="3.20.20.80">
    <property type="entry name" value="Glycosidases"/>
    <property type="match status" value="1"/>
</dbReference>
<dbReference type="CDD" id="cd14254">
    <property type="entry name" value="Dockerin_II"/>
    <property type="match status" value="1"/>
</dbReference>
<dbReference type="SUPFAM" id="SSF49265">
    <property type="entry name" value="Fibronectin type III"/>
    <property type="match status" value="1"/>
</dbReference>
<evidence type="ECO:0000259" key="4">
    <source>
        <dbReference type="PROSITE" id="PS51766"/>
    </source>
</evidence>
<dbReference type="CDD" id="cd14752">
    <property type="entry name" value="GH31_N"/>
    <property type="match status" value="1"/>
</dbReference>
<dbReference type="OrthoDB" id="176168at2"/>
<dbReference type="InterPro" id="IPR008979">
    <property type="entry name" value="Galactose-bd-like_sf"/>
</dbReference>
<evidence type="ECO:0000259" key="3">
    <source>
        <dbReference type="PROSITE" id="PS50853"/>
    </source>
</evidence>
<dbReference type="Gene3D" id="2.60.40.1180">
    <property type="entry name" value="Golgi alpha-mannosidase II"/>
    <property type="match status" value="2"/>
</dbReference>
<dbReference type="EMBL" id="QAAD01000019">
    <property type="protein sequence ID" value="PTN07288.1"/>
    <property type="molecule type" value="Genomic_DNA"/>
</dbReference>
<dbReference type="InterPro" id="IPR003961">
    <property type="entry name" value="FN3_dom"/>
</dbReference>
<dbReference type="PROSITE" id="PS51766">
    <property type="entry name" value="DOCKERIN"/>
    <property type="match status" value="1"/>
</dbReference>
<dbReference type="InterPro" id="IPR013783">
    <property type="entry name" value="Ig-like_fold"/>
</dbReference>
<dbReference type="InterPro" id="IPR018247">
    <property type="entry name" value="EF_Hand_1_Ca_BS"/>
</dbReference>
<organism evidence="5 6">
    <name type="scientific">Mangrovibacterium marinum</name>
    <dbReference type="NCBI Taxonomy" id="1639118"/>
    <lineage>
        <taxon>Bacteria</taxon>
        <taxon>Pseudomonadati</taxon>
        <taxon>Bacteroidota</taxon>
        <taxon>Bacteroidia</taxon>
        <taxon>Marinilabiliales</taxon>
        <taxon>Prolixibacteraceae</taxon>
        <taxon>Mangrovibacterium</taxon>
    </lineage>
</organism>
<evidence type="ECO:0000256" key="1">
    <source>
        <dbReference type="ARBA" id="ARBA00007806"/>
    </source>
</evidence>
<dbReference type="SUPFAM" id="SSF51445">
    <property type="entry name" value="(Trans)glycosidases"/>
    <property type="match status" value="1"/>
</dbReference>
<dbReference type="InterPro" id="IPR036116">
    <property type="entry name" value="FN3_sf"/>
</dbReference>
<keyword evidence="5" id="KW-0378">Hydrolase</keyword>
<evidence type="ECO:0000256" key="2">
    <source>
        <dbReference type="SAM" id="SignalP"/>
    </source>
</evidence>
<dbReference type="InterPro" id="IPR002105">
    <property type="entry name" value="Dockerin_1_rpt"/>
</dbReference>
<dbReference type="Pfam" id="PF00041">
    <property type="entry name" value="fn3"/>
    <property type="match status" value="1"/>
</dbReference>
<dbReference type="GO" id="GO:0030246">
    <property type="term" value="F:carbohydrate binding"/>
    <property type="evidence" value="ECO:0007669"/>
    <property type="project" value="InterPro"/>
</dbReference>
<dbReference type="InterPro" id="IPR048395">
    <property type="entry name" value="Glyco_hydro_31_C"/>
</dbReference>
<dbReference type="Gene3D" id="2.60.40.1760">
    <property type="entry name" value="glycosyl hydrolase (family 31)"/>
    <property type="match status" value="1"/>
</dbReference>
<dbReference type="SUPFAM" id="SSF74650">
    <property type="entry name" value="Galactose mutarotase-like"/>
    <property type="match status" value="1"/>
</dbReference>
<evidence type="ECO:0000313" key="6">
    <source>
        <dbReference type="Proteomes" id="UP000243525"/>
    </source>
</evidence>
<dbReference type="InterPro" id="IPR016134">
    <property type="entry name" value="Dockerin_dom"/>
</dbReference>
<dbReference type="InterPro" id="IPR008965">
    <property type="entry name" value="CBM2/CBM3_carb-bd_dom_sf"/>
</dbReference>
<dbReference type="InterPro" id="IPR013780">
    <property type="entry name" value="Glyco_hydro_b"/>
</dbReference>
<feature type="domain" description="Dockerin" evidence="4">
    <location>
        <begin position="1084"/>
        <end position="1153"/>
    </location>
</feature>
<comment type="similarity">
    <text evidence="1">Belongs to the glycosyl hydrolase 31 family.</text>
</comment>
<keyword evidence="6" id="KW-1185">Reference proteome</keyword>
<dbReference type="Pfam" id="PF00404">
    <property type="entry name" value="Dockerin_1"/>
    <property type="match status" value="1"/>
</dbReference>
<dbReference type="Gene3D" id="2.60.40.10">
    <property type="entry name" value="Immunoglobulins"/>
    <property type="match status" value="1"/>
</dbReference>
<dbReference type="Gene3D" id="1.10.1330.10">
    <property type="entry name" value="Dockerin domain"/>
    <property type="match status" value="1"/>
</dbReference>
<dbReference type="Gene3D" id="2.60.120.260">
    <property type="entry name" value="Galactose-binding domain-like"/>
    <property type="match status" value="1"/>
</dbReference>
<dbReference type="Pfam" id="PF01055">
    <property type="entry name" value="Glyco_hydro_31_2nd"/>
    <property type="match status" value="1"/>
</dbReference>
<reference evidence="5 6" key="1">
    <citation type="submission" date="2018-04" db="EMBL/GenBank/DDBJ databases">
        <title>Genomic Encyclopedia of Archaeal and Bacterial Type Strains, Phase II (KMG-II): from individual species to whole genera.</title>
        <authorList>
            <person name="Goeker M."/>
        </authorList>
    </citation>
    <scope>NUCLEOTIDE SEQUENCE [LARGE SCALE GENOMIC DNA]</scope>
    <source>
        <strain evidence="5 6">DSM 28823</strain>
    </source>
</reference>
<dbReference type="InterPro" id="IPR036439">
    <property type="entry name" value="Dockerin_dom_sf"/>
</dbReference>
<dbReference type="Proteomes" id="UP000243525">
    <property type="component" value="Unassembled WGS sequence"/>
</dbReference>
<dbReference type="GO" id="GO:0004553">
    <property type="term" value="F:hydrolase activity, hydrolyzing O-glycosyl compounds"/>
    <property type="evidence" value="ECO:0007669"/>
    <property type="project" value="InterPro"/>
</dbReference>
<dbReference type="Pfam" id="PF17137">
    <property type="entry name" value="DUF5110"/>
    <property type="match status" value="1"/>
</dbReference>
<dbReference type="InterPro" id="IPR000322">
    <property type="entry name" value="Glyco_hydro_31_TIM"/>
</dbReference>
<name>A0A2T5BYG8_9BACT</name>
<dbReference type="PANTHER" id="PTHR22762">
    <property type="entry name" value="ALPHA-GLUCOSIDASE"/>
    <property type="match status" value="1"/>
</dbReference>
<proteinExistence type="inferred from homology"/>
<dbReference type="InterPro" id="IPR033403">
    <property type="entry name" value="DUF5110"/>
</dbReference>
<dbReference type="Gene3D" id="2.60.40.680">
    <property type="match status" value="1"/>
</dbReference>
<dbReference type="GO" id="GO:0000272">
    <property type="term" value="P:polysaccharide catabolic process"/>
    <property type="evidence" value="ECO:0007669"/>
    <property type="project" value="InterPro"/>
</dbReference>
<dbReference type="PANTHER" id="PTHR22762:SF166">
    <property type="entry name" value="ALPHA-GLUCOSIDASE"/>
    <property type="match status" value="1"/>
</dbReference>
<dbReference type="InterPro" id="IPR017853">
    <property type="entry name" value="GH"/>
</dbReference>
<gene>
    <name evidence="5" type="ORF">C8N47_1191</name>
</gene>
<dbReference type="PROSITE" id="PS00018">
    <property type="entry name" value="EF_HAND_1"/>
    <property type="match status" value="2"/>
</dbReference>
<dbReference type="SUPFAM" id="SSF51011">
    <property type="entry name" value="Glycosyl hydrolase domain"/>
    <property type="match status" value="1"/>
</dbReference>
<dbReference type="Pfam" id="PF00754">
    <property type="entry name" value="F5_F8_type_C"/>
    <property type="match status" value="1"/>
</dbReference>
<dbReference type="CDD" id="cd06596">
    <property type="entry name" value="GH31_CPE1046"/>
    <property type="match status" value="1"/>
</dbReference>
<dbReference type="RefSeq" id="WP_107823356.1">
    <property type="nucleotide sequence ID" value="NZ_OY782574.1"/>
</dbReference>
<feature type="domain" description="Fibronectin type-III" evidence="3">
    <location>
        <begin position="862"/>
        <end position="943"/>
    </location>
</feature>
<dbReference type="SUPFAM" id="SSF49384">
    <property type="entry name" value="Carbohydrate-binding domain"/>
    <property type="match status" value="1"/>
</dbReference>
<dbReference type="SUPFAM" id="SSF63446">
    <property type="entry name" value="Type I dockerin domain"/>
    <property type="match status" value="1"/>
</dbReference>
<sequence length="1281" mass="142620">MKRVVLKSGAFLAFAWLFFSSSLAFAQDETTAKTGSGQEQIEVLTARKTNSTTVEIEFSNQQKMVIDFYGDNIFRMFQDPRGKGLRAPQAEPPAEILVQNPRKAVLELQLKDAGNTVSIQSSAVLLTFDKTNATFELKNTTTGKTVVRSLAPIAFGKDKVELQLSEQPNEYFYGGGVQNGRFSHKGKVIAIENQNSWTDGGVASPTPFFWSTNGYGFMAYTFAKGNYNFGAKGENRVALSHDTGYLDVFFMVSDGAVALLNDFYQLTGQPVLIPKFGFYEGHLNAYNRDYWKEDSAGILFEDGKRYRESQKENGGIKESLNGEKNNYQFSARAVVDRYAEHDMPLGWILPNDGYGAGYGQTSTLDGNIANLKEFGDYARGHGVEIGLWTQSDLHPIDTVEALLQRDIVKEVGVAGVRVLKTDVAWVGAGYSFGLNGVQDAAEIMQKEGNQARPFIISLDGWAGTQRYATIWSGDQTGGKWEYIRFHIPTFIGSGLSGQPNITNDMDGIFGGKNSIVNIRDFQWKTFTLMQLNMDGWGANEKYPQALGEPATSINRNYLKLKSELLPYAYTVAREAVDGMPAIRAMFLEEENPYTLGKNTQYQFMFGPDFLVAPIYQNTKSDSEGNDIRNQIYLPEGNWVDYFTGEIYAGGRIINNFEAPIWKLPVFVKMGAIIPMVDPNNNVNEIDRQRRIYEFYPSGQSSFVEYDDDGLTTAYQQGQYTKTRIGSVLNGDQLSLVVEPAKGTFAGFVNEKETELRINLSREPGKIAATIGDKKVKLKRVNSLADFKAGTNVYYYNAAPDMNRFATAGSEFEQVKMIRNPQLMVKIEKTDISQNRISLQFKGYAFESEDRLLKSTGELTEVKNAAVSASNATAYSLTPSWDKIANADCYEIQFQGMLYANITDNELLFENLEPETTYEFSIRAVNKSGHSDWTHFTAKTKADPLQFALKGLTAVSSAKMQGGQGLNRLFDFDENSMMHTDYAGNSVPFDMVIDLKSVSQLEKIVYLPRMSGRNGIIQSGAFQYSKDKENWTDAGRFEWKADNQPKTFELKDQPVARYLKMEVDKAYGDFGSGRQLYIFKVPGTESFLPGDINSDGVIDSNDLTSYLNYTGLRKDDSDFGYVSRGDVNENGLIDAYDISNVATQLDGGVSSQNEGTLAGELHLNASKRSYKAGEIVELKVEGRQLEAVNAFSCAIPYSPSDLEYVGVKTMNTKGMDNMTYNRLHSNGDRVLYPTFVNVGGQPALRGDGTILTIQFKAKRAFTFGLELQNGLLIDKQLNTVNF</sequence>
<dbReference type="Pfam" id="PF21365">
    <property type="entry name" value="Glyco_hydro_31_3rd"/>
    <property type="match status" value="1"/>
</dbReference>
<feature type="chain" id="PRO_5015662206" evidence="2">
    <location>
        <begin position="27"/>
        <end position="1281"/>
    </location>
</feature>
<evidence type="ECO:0000313" key="5">
    <source>
        <dbReference type="EMBL" id="PTN07288.1"/>
    </source>
</evidence>
<dbReference type="PROSITE" id="PS50853">
    <property type="entry name" value="FN3"/>
    <property type="match status" value="1"/>
</dbReference>
<dbReference type="SUPFAM" id="SSF49785">
    <property type="entry name" value="Galactose-binding domain-like"/>
    <property type="match status" value="1"/>
</dbReference>
<dbReference type="InterPro" id="IPR025887">
    <property type="entry name" value="Glyco_hydro_31_N_dom"/>
</dbReference>
<dbReference type="InterPro" id="IPR011013">
    <property type="entry name" value="Gal_mutarotase_sf_dom"/>
</dbReference>
<dbReference type="CDD" id="cd00063">
    <property type="entry name" value="FN3"/>
    <property type="match status" value="1"/>
</dbReference>
<dbReference type="InterPro" id="IPR000421">
    <property type="entry name" value="FA58C"/>
</dbReference>